<dbReference type="GO" id="GO:0008168">
    <property type="term" value="F:methyltransferase activity"/>
    <property type="evidence" value="ECO:0007669"/>
    <property type="project" value="TreeGrafter"/>
</dbReference>
<proteinExistence type="inferred from homology"/>
<protein>
    <recommendedName>
        <fullName evidence="5">Methyltransferase domain-containing protein</fullName>
    </recommendedName>
</protein>
<evidence type="ECO:0000256" key="2">
    <source>
        <dbReference type="SAM" id="MobiDB-lite"/>
    </source>
</evidence>
<gene>
    <name evidence="3" type="ORF">CGLO_07846</name>
</gene>
<evidence type="ECO:0000256" key="1">
    <source>
        <dbReference type="ARBA" id="ARBA00038158"/>
    </source>
</evidence>
<sequence length="317" mass="36325">MNTSGRHNDVHAQERDTDFDEAASDVDSAFSETAPSLISLRSSIFDYEFENGRTYHSMSRGKYAYPNDDLEVERLKLQHHIWLITLNGELACNPEKHKAKRVMDMGTGTGVWAIDFADAYPGSEVIGVDLSAIQPEYFEIDDLEKDWKWKRPFDFVFCRAMAGSFFDFPSIIRKAFDNLNPGGWFEMQDLELPMSCNDGTITTDSALWRWHAAVVEAARAIGRPLDYAPKCIPDLQRAGFVDIRRRTARWPFNTWPQHPKLREIGRWHCANLEMGLEGFSMALLTRVKGWDPAEVSALCDEAKKEVRNTSMHGYWNM</sequence>
<feature type="region of interest" description="Disordered" evidence="2">
    <location>
        <begin position="1"/>
        <end position="24"/>
    </location>
</feature>
<dbReference type="InterPro" id="IPR029063">
    <property type="entry name" value="SAM-dependent_MTases_sf"/>
</dbReference>
<dbReference type="EMBL" id="AMYD01001583">
    <property type="protein sequence ID" value="EQB52530.1"/>
    <property type="molecule type" value="Genomic_DNA"/>
</dbReference>
<reference evidence="4" key="1">
    <citation type="journal article" date="2013" name="Mol. Plant Microbe Interact.">
        <title>Global aspects of pacC regulation of pathogenicity genes in Colletotrichum gloeosporioides as revealed by transcriptome analysis.</title>
        <authorList>
            <person name="Alkan N."/>
            <person name="Meng X."/>
            <person name="Friedlander G."/>
            <person name="Reuveni E."/>
            <person name="Sukno S."/>
            <person name="Sherman A."/>
            <person name="Thon M."/>
            <person name="Fluhr R."/>
            <person name="Prusky D."/>
        </authorList>
    </citation>
    <scope>NUCLEOTIDE SEQUENCE [LARGE SCALE GENOMIC DNA]</scope>
    <source>
        <strain evidence="4">Cg-14</strain>
    </source>
</reference>
<dbReference type="Pfam" id="PF13489">
    <property type="entry name" value="Methyltransf_23"/>
    <property type="match status" value="1"/>
</dbReference>
<comment type="caution">
    <text evidence="3">The sequence shown here is derived from an EMBL/GenBank/DDBJ whole genome shotgun (WGS) entry which is preliminary data.</text>
</comment>
<dbReference type="Gene3D" id="3.40.50.150">
    <property type="entry name" value="Vaccinia Virus protein VP39"/>
    <property type="match status" value="1"/>
</dbReference>
<dbReference type="STRING" id="1237896.T0LVY8"/>
<dbReference type="PANTHER" id="PTHR43591:SF31">
    <property type="entry name" value="LAEA-LIKE, PUTATIVE (AFU_ORTHOLOGUE AFUA_8G01930)-RELATED"/>
    <property type="match status" value="1"/>
</dbReference>
<name>T0LVY8_COLGC</name>
<dbReference type="AlphaFoldDB" id="T0LVY8"/>
<organism evidence="3 4">
    <name type="scientific">Colletotrichum gloeosporioides (strain Cg-14)</name>
    <name type="common">Anthracnose fungus</name>
    <name type="synonym">Glomerella cingulata</name>
    <dbReference type="NCBI Taxonomy" id="1237896"/>
    <lineage>
        <taxon>Eukaryota</taxon>
        <taxon>Fungi</taxon>
        <taxon>Dikarya</taxon>
        <taxon>Ascomycota</taxon>
        <taxon>Pezizomycotina</taxon>
        <taxon>Sordariomycetes</taxon>
        <taxon>Hypocreomycetidae</taxon>
        <taxon>Glomerellales</taxon>
        <taxon>Glomerellaceae</taxon>
        <taxon>Colletotrichum</taxon>
        <taxon>Colletotrichum gloeosporioides species complex</taxon>
    </lineage>
</organism>
<comment type="similarity">
    <text evidence="1">Belongs to the methyltransferase superfamily. LaeA methyltransferase family.</text>
</comment>
<evidence type="ECO:0008006" key="5">
    <source>
        <dbReference type="Google" id="ProtNLM"/>
    </source>
</evidence>
<accession>T0LVY8</accession>
<dbReference type="OMA" id="GRWNCAN"/>
<dbReference type="Proteomes" id="UP000015530">
    <property type="component" value="Unassembled WGS sequence"/>
</dbReference>
<dbReference type="CDD" id="cd02440">
    <property type="entry name" value="AdoMet_MTases"/>
    <property type="match status" value="1"/>
</dbReference>
<feature type="compositionally biased region" description="Basic and acidic residues" evidence="2">
    <location>
        <begin position="1"/>
        <end position="16"/>
    </location>
</feature>
<dbReference type="PANTHER" id="PTHR43591">
    <property type="entry name" value="METHYLTRANSFERASE"/>
    <property type="match status" value="1"/>
</dbReference>
<evidence type="ECO:0000313" key="3">
    <source>
        <dbReference type="EMBL" id="EQB52530.1"/>
    </source>
</evidence>
<evidence type="ECO:0000313" key="4">
    <source>
        <dbReference type="Proteomes" id="UP000015530"/>
    </source>
</evidence>
<dbReference type="OrthoDB" id="2013972at2759"/>
<dbReference type="HOGENOM" id="CLU_010595_1_2_1"/>
<dbReference type="SUPFAM" id="SSF53335">
    <property type="entry name" value="S-adenosyl-L-methionine-dependent methyltransferases"/>
    <property type="match status" value="1"/>
</dbReference>